<dbReference type="RefSeq" id="WP_082136715.1">
    <property type="nucleotide sequence ID" value="NZ_CVPC01000031.1"/>
</dbReference>
<evidence type="ECO:0000256" key="2">
    <source>
        <dbReference type="ARBA" id="ARBA00023125"/>
    </source>
</evidence>
<evidence type="ECO:0000256" key="3">
    <source>
        <dbReference type="ARBA" id="ARBA00023163"/>
    </source>
</evidence>
<dbReference type="PROSITE" id="PS51118">
    <property type="entry name" value="HTH_HXLR"/>
    <property type="match status" value="1"/>
</dbReference>
<keyword evidence="6" id="KW-1185">Reference proteome</keyword>
<dbReference type="PANTHER" id="PTHR33204:SF18">
    <property type="entry name" value="TRANSCRIPTIONAL REGULATORY PROTEIN"/>
    <property type="match status" value="1"/>
</dbReference>
<evidence type="ECO:0000256" key="1">
    <source>
        <dbReference type="ARBA" id="ARBA00023015"/>
    </source>
</evidence>
<organism evidence="5 6">
    <name type="scientific">Nereida ignava</name>
    <dbReference type="NCBI Taxonomy" id="282199"/>
    <lineage>
        <taxon>Bacteria</taxon>
        <taxon>Pseudomonadati</taxon>
        <taxon>Pseudomonadota</taxon>
        <taxon>Alphaproteobacteria</taxon>
        <taxon>Rhodobacterales</taxon>
        <taxon>Roseobacteraceae</taxon>
        <taxon>Nereida</taxon>
    </lineage>
</organism>
<dbReference type="GO" id="GO:0003677">
    <property type="term" value="F:DNA binding"/>
    <property type="evidence" value="ECO:0007669"/>
    <property type="project" value="UniProtKB-KW"/>
</dbReference>
<keyword evidence="1" id="KW-0805">Transcription regulation</keyword>
<dbReference type="PANTHER" id="PTHR33204">
    <property type="entry name" value="TRANSCRIPTIONAL REGULATOR, MARR FAMILY"/>
    <property type="match status" value="1"/>
</dbReference>
<dbReference type="Gene3D" id="1.10.10.10">
    <property type="entry name" value="Winged helix-like DNA-binding domain superfamily/Winged helix DNA-binding domain"/>
    <property type="match status" value="1"/>
</dbReference>
<gene>
    <name evidence="5" type="ORF">NIG5292_02775</name>
</gene>
<dbReference type="Proteomes" id="UP000048949">
    <property type="component" value="Unassembled WGS sequence"/>
</dbReference>
<proteinExistence type="predicted"/>
<dbReference type="InterPro" id="IPR002577">
    <property type="entry name" value="HTH_HxlR"/>
</dbReference>
<dbReference type="InterPro" id="IPR036390">
    <property type="entry name" value="WH_DNA-bd_sf"/>
</dbReference>
<dbReference type="OrthoDB" id="9782219at2"/>
<feature type="domain" description="HTH hxlR-type" evidence="4">
    <location>
        <begin position="17"/>
        <end position="117"/>
    </location>
</feature>
<accession>A0A0U1NPN4</accession>
<dbReference type="STRING" id="282199.GCA_001049735_02774"/>
<dbReference type="EMBL" id="CVQV01000031">
    <property type="protein sequence ID" value="CRK76710.1"/>
    <property type="molecule type" value="Genomic_DNA"/>
</dbReference>
<protein>
    <submittedName>
        <fullName evidence="5">HxlR-like helix-turn-helix</fullName>
    </submittedName>
</protein>
<dbReference type="Pfam" id="PF01638">
    <property type="entry name" value="HxlR"/>
    <property type="match status" value="1"/>
</dbReference>
<name>A0A0U1NPN4_9RHOB</name>
<keyword evidence="3" id="KW-0804">Transcription</keyword>
<evidence type="ECO:0000259" key="4">
    <source>
        <dbReference type="PROSITE" id="PS51118"/>
    </source>
</evidence>
<keyword evidence="2" id="KW-0238">DNA-binding</keyword>
<sequence>MNQTIKSNITSKAQNYCPISTCAEVIADHWSIIVLRDIAICNQRTFRSILANNNERISSGVLAGRLKRLTDIGLLYFKDDPAHLQRKIYCLSPAAIDLVPILIDMSAWALTHTSPSKEPIALPSNMERPQSQYSKELTDRLRSLHLDPSSANAYLT</sequence>
<reference evidence="5 6" key="1">
    <citation type="submission" date="2015-04" db="EMBL/GenBank/DDBJ databases">
        <authorList>
            <person name="Syromyatnikov M.Y."/>
            <person name="Popov V.N."/>
        </authorList>
    </citation>
    <scope>NUCLEOTIDE SEQUENCE [LARGE SCALE GENOMIC DNA]</scope>
    <source>
        <strain evidence="5 6">CECT 5292</strain>
    </source>
</reference>
<dbReference type="InterPro" id="IPR036388">
    <property type="entry name" value="WH-like_DNA-bd_sf"/>
</dbReference>
<dbReference type="SUPFAM" id="SSF46785">
    <property type="entry name" value="Winged helix' DNA-binding domain"/>
    <property type="match status" value="1"/>
</dbReference>
<dbReference type="AlphaFoldDB" id="A0A0U1NPN4"/>
<evidence type="ECO:0000313" key="5">
    <source>
        <dbReference type="EMBL" id="CRK76710.1"/>
    </source>
</evidence>
<evidence type="ECO:0000313" key="6">
    <source>
        <dbReference type="Proteomes" id="UP000048949"/>
    </source>
</evidence>